<feature type="transmembrane region" description="Helical" evidence="7">
    <location>
        <begin position="122"/>
        <end position="141"/>
    </location>
</feature>
<evidence type="ECO:0000259" key="8">
    <source>
        <dbReference type="PROSITE" id="PS50903"/>
    </source>
</evidence>
<name>A0ABV0K794_9CYAN</name>
<comment type="caution">
    <text evidence="9">The sequence shown here is derived from an EMBL/GenBank/DDBJ whole genome shotgun (WGS) entry which is preliminary data.</text>
</comment>
<evidence type="ECO:0000256" key="1">
    <source>
        <dbReference type="ARBA" id="ARBA00022448"/>
    </source>
</evidence>
<keyword evidence="7" id="KW-1133">Transmembrane helix</keyword>
<comment type="similarity">
    <text evidence="5">Belongs to the rubredoxin family.</text>
</comment>
<evidence type="ECO:0000256" key="2">
    <source>
        <dbReference type="ARBA" id="ARBA00022723"/>
    </source>
</evidence>
<keyword evidence="7" id="KW-0812">Transmembrane</keyword>
<feature type="compositionally biased region" description="Polar residues" evidence="6">
    <location>
        <begin position="1"/>
        <end position="14"/>
    </location>
</feature>
<protein>
    <recommendedName>
        <fullName evidence="5">Rubredoxin</fullName>
    </recommendedName>
</protein>
<dbReference type="InterPro" id="IPR024934">
    <property type="entry name" value="Rubredoxin-like_dom"/>
</dbReference>
<proteinExistence type="inferred from homology"/>
<dbReference type="PROSITE" id="PS50903">
    <property type="entry name" value="RUBREDOXIN_LIKE"/>
    <property type="match status" value="1"/>
</dbReference>
<keyword evidence="4 5" id="KW-0408">Iron</keyword>
<reference evidence="9 10" key="1">
    <citation type="submission" date="2022-04" db="EMBL/GenBank/DDBJ databases">
        <title>Positive selection, recombination, and allopatry shape intraspecific diversity of widespread and dominant cyanobacteria.</title>
        <authorList>
            <person name="Wei J."/>
            <person name="Shu W."/>
            <person name="Hu C."/>
        </authorList>
    </citation>
    <scope>NUCLEOTIDE SEQUENCE [LARGE SCALE GENOMIC DNA]</scope>
    <source>
        <strain evidence="9 10">DQ-A4</strain>
    </source>
</reference>
<keyword evidence="2 5" id="KW-0479">Metal-binding</keyword>
<evidence type="ECO:0000256" key="6">
    <source>
        <dbReference type="SAM" id="MobiDB-lite"/>
    </source>
</evidence>
<sequence length="142" mass="15219">MSVESDPSANSSESVDLAANSEGADGLESSPAEVVVLSPEEMDCYECRSCGYSYEPVKGDSRAKIPQGTAFEDLPVNWRCPVCSAPKKRFANIGPVNSPSGFKENLNFGLGVNRLTPGQKNILIFGALAVGFMFFISLYGLR</sequence>
<dbReference type="InterPro" id="IPR024935">
    <property type="entry name" value="Rubredoxin_dom"/>
</dbReference>
<dbReference type="EMBL" id="JAMPKX010000008">
    <property type="protein sequence ID" value="MEP0948643.1"/>
    <property type="molecule type" value="Genomic_DNA"/>
</dbReference>
<evidence type="ECO:0000256" key="4">
    <source>
        <dbReference type="ARBA" id="ARBA00023004"/>
    </source>
</evidence>
<evidence type="ECO:0000313" key="9">
    <source>
        <dbReference type="EMBL" id="MEP0948643.1"/>
    </source>
</evidence>
<dbReference type="PRINTS" id="PR00163">
    <property type="entry name" value="RUBREDOXIN"/>
</dbReference>
<dbReference type="SUPFAM" id="SSF57802">
    <property type="entry name" value="Rubredoxin-like"/>
    <property type="match status" value="1"/>
</dbReference>
<keyword evidence="3 5" id="KW-0249">Electron transport</keyword>
<accession>A0ABV0K794</accession>
<evidence type="ECO:0000256" key="3">
    <source>
        <dbReference type="ARBA" id="ARBA00022982"/>
    </source>
</evidence>
<gene>
    <name evidence="9" type="ORF">NC992_17295</name>
</gene>
<comment type="cofactor">
    <cofactor evidence="5">
        <name>Fe(3+)</name>
        <dbReference type="ChEBI" id="CHEBI:29034"/>
    </cofactor>
</comment>
<dbReference type="CDD" id="cd00730">
    <property type="entry name" value="rubredoxin"/>
    <property type="match status" value="1"/>
</dbReference>
<dbReference type="PANTHER" id="PTHR47627:SF1">
    <property type="entry name" value="RUBREDOXIN-1-RELATED"/>
    <property type="match status" value="1"/>
</dbReference>
<dbReference type="Pfam" id="PF00301">
    <property type="entry name" value="Rubredoxin"/>
    <property type="match status" value="1"/>
</dbReference>
<evidence type="ECO:0000256" key="5">
    <source>
        <dbReference type="RuleBase" id="RU003820"/>
    </source>
</evidence>
<keyword evidence="1" id="KW-0813">Transport</keyword>
<dbReference type="RefSeq" id="WP_190519962.1">
    <property type="nucleotide sequence ID" value="NZ_JAMPKX010000008.1"/>
</dbReference>
<evidence type="ECO:0000256" key="7">
    <source>
        <dbReference type="SAM" id="Phobius"/>
    </source>
</evidence>
<organism evidence="9 10">
    <name type="scientific">Leptolyngbya subtilissima DQ-A4</name>
    <dbReference type="NCBI Taxonomy" id="2933933"/>
    <lineage>
        <taxon>Bacteria</taxon>
        <taxon>Bacillati</taxon>
        <taxon>Cyanobacteriota</taxon>
        <taxon>Cyanophyceae</taxon>
        <taxon>Leptolyngbyales</taxon>
        <taxon>Leptolyngbyaceae</taxon>
        <taxon>Leptolyngbya group</taxon>
        <taxon>Leptolyngbya</taxon>
    </lineage>
</organism>
<feature type="region of interest" description="Disordered" evidence="6">
    <location>
        <begin position="1"/>
        <end position="32"/>
    </location>
</feature>
<feature type="domain" description="Rubredoxin-like" evidence="8">
    <location>
        <begin position="42"/>
        <end position="93"/>
    </location>
</feature>
<dbReference type="Gene3D" id="2.20.28.10">
    <property type="match status" value="1"/>
</dbReference>
<dbReference type="Proteomes" id="UP001482513">
    <property type="component" value="Unassembled WGS sequence"/>
</dbReference>
<keyword evidence="7" id="KW-0472">Membrane</keyword>
<keyword evidence="10" id="KW-1185">Reference proteome</keyword>
<dbReference type="InterPro" id="IPR050526">
    <property type="entry name" value="Rubredoxin_ET"/>
</dbReference>
<dbReference type="PANTHER" id="PTHR47627">
    <property type="entry name" value="RUBREDOXIN"/>
    <property type="match status" value="1"/>
</dbReference>
<evidence type="ECO:0000313" key="10">
    <source>
        <dbReference type="Proteomes" id="UP001482513"/>
    </source>
</evidence>